<feature type="compositionally biased region" description="Basic residues" evidence="1">
    <location>
        <begin position="248"/>
        <end position="259"/>
    </location>
</feature>
<feature type="compositionally biased region" description="Low complexity" evidence="1">
    <location>
        <begin position="302"/>
        <end position="311"/>
    </location>
</feature>
<feature type="region of interest" description="Disordered" evidence="1">
    <location>
        <begin position="290"/>
        <end position="317"/>
    </location>
</feature>
<dbReference type="InParanoid" id="A0A1C7NJ72"/>
<feature type="compositionally biased region" description="Polar residues" evidence="1">
    <location>
        <begin position="263"/>
        <end position="273"/>
    </location>
</feature>
<feature type="domain" description="Zn(2)-C6 fungal-type" evidence="2">
    <location>
        <begin position="320"/>
        <end position="348"/>
    </location>
</feature>
<evidence type="ECO:0000313" key="3">
    <source>
        <dbReference type="EMBL" id="OBZ89161.1"/>
    </source>
</evidence>
<evidence type="ECO:0000256" key="1">
    <source>
        <dbReference type="SAM" id="MobiDB-lite"/>
    </source>
</evidence>
<dbReference type="PROSITE" id="PS00463">
    <property type="entry name" value="ZN2_CY6_FUNGAL_1"/>
    <property type="match status" value="1"/>
</dbReference>
<dbReference type="AlphaFoldDB" id="A0A1C7NJ72"/>
<dbReference type="Pfam" id="PF00172">
    <property type="entry name" value="Zn_clus"/>
    <property type="match status" value="1"/>
</dbReference>
<comment type="caution">
    <text evidence="3">The sequence shown here is derived from an EMBL/GenBank/DDBJ whole genome shotgun (WGS) entry which is preliminary data.</text>
</comment>
<organism evidence="3 4">
    <name type="scientific">Choanephora cucurbitarum</name>
    <dbReference type="NCBI Taxonomy" id="101091"/>
    <lineage>
        <taxon>Eukaryota</taxon>
        <taxon>Fungi</taxon>
        <taxon>Fungi incertae sedis</taxon>
        <taxon>Mucoromycota</taxon>
        <taxon>Mucoromycotina</taxon>
        <taxon>Mucoromycetes</taxon>
        <taxon>Mucorales</taxon>
        <taxon>Mucorineae</taxon>
        <taxon>Choanephoraceae</taxon>
        <taxon>Choanephoroideae</taxon>
        <taxon>Choanephora</taxon>
    </lineage>
</organism>
<sequence>MMNYDHDIFESSKNLDRNSPFYNYPYPADNLVYNHLQQTLQVQTDLKNQRLQEFCTEVPAIINEFDPFQCAGTDATDLTHPPYAFLTTPFYGMDTTPTTASSNSSFNPPSGIAAGLDTSYFPQEQFLCQPLDSFQDLCFMDPIHCDYPVNTHPSMASNLNCQSIDYPPFIPPFLSAQEQRNRSTPLLSTSFSFSSMSSASSIENEEEDLVLSENTITNLKKINSMTNSRKQPSKSVSMSCLPEYSSQRQKRKQKHHNQQRQKPVSSYSLDNNSNLPYYMSHHHLLSDIESDREQEQEKKMVGKSSSSNSIGKKGRNVDKACNHCKRSHLRCDNVRPCRRCVATGKIGCQDVKHKPRGRPRLQKKMLIN</sequence>
<dbReference type="SUPFAM" id="SSF57701">
    <property type="entry name" value="Zn2/Cys6 DNA-binding domain"/>
    <property type="match status" value="1"/>
</dbReference>
<feature type="compositionally biased region" description="Basic and acidic residues" evidence="1">
    <location>
        <begin position="290"/>
        <end position="300"/>
    </location>
</feature>
<dbReference type="CDD" id="cd00067">
    <property type="entry name" value="GAL4"/>
    <property type="match status" value="1"/>
</dbReference>
<dbReference type="InterPro" id="IPR036864">
    <property type="entry name" value="Zn2-C6_fun-type_DNA-bd_sf"/>
</dbReference>
<dbReference type="EMBL" id="LUGH01000110">
    <property type="protein sequence ID" value="OBZ89161.1"/>
    <property type="molecule type" value="Genomic_DNA"/>
</dbReference>
<dbReference type="GO" id="GO:0000981">
    <property type="term" value="F:DNA-binding transcription factor activity, RNA polymerase II-specific"/>
    <property type="evidence" value="ECO:0007669"/>
    <property type="project" value="InterPro"/>
</dbReference>
<dbReference type="OrthoDB" id="1555531at2759"/>
<dbReference type="Gene3D" id="4.10.240.10">
    <property type="entry name" value="Zn(2)-C6 fungal-type DNA-binding domain"/>
    <property type="match status" value="1"/>
</dbReference>
<proteinExistence type="predicted"/>
<accession>A0A1C7NJ72</accession>
<evidence type="ECO:0000259" key="2">
    <source>
        <dbReference type="PROSITE" id="PS50048"/>
    </source>
</evidence>
<keyword evidence="4" id="KW-1185">Reference proteome</keyword>
<name>A0A1C7NJ72_9FUNG</name>
<feature type="compositionally biased region" description="Polar residues" evidence="1">
    <location>
        <begin position="222"/>
        <end position="238"/>
    </location>
</feature>
<dbReference type="PROSITE" id="PS50048">
    <property type="entry name" value="ZN2_CY6_FUNGAL_2"/>
    <property type="match status" value="1"/>
</dbReference>
<evidence type="ECO:0000313" key="4">
    <source>
        <dbReference type="Proteomes" id="UP000093000"/>
    </source>
</evidence>
<dbReference type="SMART" id="SM00066">
    <property type="entry name" value="GAL4"/>
    <property type="match status" value="1"/>
</dbReference>
<gene>
    <name evidence="3" type="ORF">A0J61_02791</name>
</gene>
<dbReference type="Proteomes" id="UP000093000">
    <property type="component" value="Unassembled WGS sequence"/>
</dbReference>
<protein>
    <recommendedName>
        <fullName evidence="2">Zn(2)-C6 fungal-type domain-containing protein</fullName>
    </recommendedName>
</protein>
<dbReference type="InterPro" id="IPR001138">
    <property type="entry name" value="Zn2Cys6_DnaBD"/>
</dbReference>
<dbReference type="STRING" id="101091.A0A1C7NJ72"/>
<feature type="region of interest" description="Disordered" evidence="1">
    <location>
        <begin position="222"/>
        <end position="273"/>
    </location>
</feature>
<reference evidence="3 4" key="1">
    <citation type="submission" date="2016-03" db="EMBL/GenBank/DDBJ databases">
        <title>Choanephora cucurbitarum.</title>
        <authorList>
            <person name="Min B."/>
            <person name="Park H."/>
            <person name="Park J.-H."/>
            <person name="Shin H.-D."/>
            <person name="Choi I.-G."/>
        </authorList>
    </citation>
    <scope>NUCLEOTIDE SEQUENCE [LARGE SCALE GENOMIC DNA]</scope>
    <source>
        <strain evidence="3 4">KUS-F28377</strain>
    </source>
</reference>
<dbReference type="GO" id="GO:0008270">
    <property type="term" value="F:zinc ion binding"/>
    <property type="evidence" value="ECO:0007669"/>
    <property type="project" value="InterPro"/>
</dbReference>